<dbReference type="PROSITE" id="PS00075">
    <property type="entry name" value="DHFR_1"/>
    <property type="match status" value="1"/>
</dbReference>
<dbReference type="PROSITE" id="PS51330">
    <property type="entry name" value="DHFR_2"/>
    <property type="match status" value="1"/>
</dbReference>
<dbReference type="CDD" id="cd00209">
    <property type="entry name" value="DHFR"/>
    <property type="match status" value="1"/>
</dbReference>
<dbReference type="PANTHER" id="PTHR48069:SF3">
    <property type="entry name" value="DIHYDROFOLATE REDUCTASE"/>
    <property type="match status" value="1"/>
</dbReference>
<reference evidence="9 10" key="1">
    <citation type="submission" date="2019-01" db="EMBL/GenBank/DDBJ databases">
        <authorList>
            <consortium name="Pathogen Informatics"/>
        </authorList>
    </citation>
    <scope>NUCLEOTIDE SEQUENCE [LARGE SCALE GENOMIC DNA]</scope>
    <source>
        <strain evidence="9 10">NCTC10186</strain>
        <plasmid evidence="10">2</plasmid>
    </source>
</reference>
<evidence type="ECO:0000256" key="1">
    <source>
        <dbReference type="ARBA" id="ARBA00004903"/>
    </source>
</evidence>
<evidence type="ECO:0000313" key="10">
    <source>
        <dbReference type="Proteomes" id="UP000289862"/>
    </source>
</evidence>
<proteinExistence type="inferred from homology"/>
<name>A0A449B0E0_9BACT</name>
<dbReference type="RefSeq" id="WP_129724745.1">
    <property type="nucleotide sequence ID" value="NZ_LR215032.1"/>
</dbReference>
<gene>
    <name evidence="9" type="primary">folA</name>
    <name evidence="9" type="ORF">NCTC10186_00719</name>
</gene>
<organism evidence="9 10">
    <name type="scientific">Mycoplasmopsis gallopavonis</name>
    <dbReference type="NCBI Taxonomy" id="76629"/>
    <lineage>
        <taxon>Bacteria</taxon>
        <taxon>Bacillati</taxon>
        <taxon>Mycoplasmatota</taxon>
        <taxon>Mycoplasmoidales</taxon>
        <taxon>Metamycoplasmataceae</taxon>
        <taxon>Mycoplasmopsis</taxon>
    </lineage>
</organism>
<evidence type="ECO:0000256" key="4">
    <source>
        <dbReference type="ARBA" id="ARBA00022563"/>
    </source>
</evidence>
<dbReference type="Gene3D" id="3.40.430.10">
    <property type="entry name" value="Dihydrofolate Reductase, subunit A"/>
    <property type="match status" value="1"/>
</dbReference>
<dbReference type="InterPro" id="IPR024072">
    <property type="entry name" value="DHFR-like_dom_sf"/>
</dbReference>
<dbReference type="InterPro" id="IPR012259">
    <property type="entry name" value="DHFR"/>
</dbReference>
<geneLocation type="plasmid" evidence="9 10">
    <name>2</name>
</geneLocation>
<dbReference type="InterPro" id="IPR017925">
    <property type="entry name" value="DHFR_CS"/>
</dbReference>
<keyword evidence="9" id="KW-0614">Plasmid</keyword>
<dbReference type="SUPFAM" id="SSF53597">
    <property type="entry name" value="Dihydrofolate reductase-like"/>
    <property type="match status" value="1"/>
</dbReference>
<dbReference type="EC" id="1.5.1.3" evidence="3"/>
<keyword evidence="5" id="KW-0521">NADP</keyword>
<dbReference type="GO" id="GO:0046654">
    <property type="term" value="P:tetrahydrofolate biosynthetic process"/>
    <property type="evidence" value="ECO:0007669"/>
    <property type="project" value="UniProtKB-UniPathway"/>
</dbReference>
<evidence type="ECO:0000256" key="5">
    <source>
        <dbReference type="ARBA" id="ARBA00022857"/>
    </source>
</evidence>
<comment type="pathway">
    <text evidence="1">Cofactor biosynthesis; tetrahydrofolate biosynthesis; 5,6,7,8-tetrahydrofolate from 7,8-dihydrofolate: step 1/1.</text>
</comment>
<comment type="similarity">
    <text evidence="2 7">Belongs to the dihydrofolate reductase family.</text>
</comment>
<dbReference type="InterPro" id="IPR001796">
    <property type="entry name" value="DHFR_dom"/>
</dbReference>
<dbReference type="GO" id="GO:0046655">
    <property type="term" value="P:folic acid metabolic process"/>
    <property type="evidence" value="ECO:0007669"/>
    <property type="project" value="TreeGrafter"/>
</dbReference>
<accession>A0A449B0E0</accession>
<dbReference type="GO" id="GO:0050661">
    <property type="term" value="F:NADP binding"/>
    <property type="evidence" value="ECO:0007669"/>
    <property type="project" value="InterPro"/>
</dbReference>
<dbReference type="GO" id="GO:0046452">
    <property type="term" value="P:dihydrofolate metabolic process"/>
    <property type="evidence" value="ECO:0007669"/>
    <property type="project" value="TreeGrafter"/>
</dbReference>
<dbReference type="GO" id="GO:0004146">
    <property type="term" value="F:dihydrofolate reductase activity"/>
    <property type="evidence" value="ECO:0007669"/>
    <property type="project" value="UniProtKB-EC"/>
</dbReference>
<sequence>MIKLIYASDLNGLIGKGDKLPWNIPSELAFFFEMTKQGTLLFGLNTFKSLPSNFQKQDRKIILSLIGLNNTEEQLLNLKNQADLIIYTEQEMLSLFLSFQNSKENLFICGGKEIYTRYYFEQIKFD</sequence>
<dbReference type="KEGG" id="mgal:NCTC10186_00719"/>
<protein>
    <recommendedName>
        <fullName evidence="3">dihydrofolate reductase</fullName>
        <ecNumber evidence="3">1.5.1.3</ecNumber>
    </recommendedName>
</protein>
<keyword evidence="10" id="KW-1185">Reference proteome</keyword>
<dbReference type="Proteomes" id="UP000289862">
    <property type="component" value="Plasmid 2"/>
</dbReference>
<dbReference type="GO" id="GO:0005829">
    <property type="term" value="C:cytosol"/>
    <property type="evidence" value="ECO:0007669"/>
    <property type="project" value="TreeGrafter"/>
</dbReference>
<evidence type="ECO:0000256" key="2">
    <source>
        <dbReference type="ARBA" id="ARBA00009539"/>
    </source>
</evidence>
<dbReference type="AlphaFoldDB" id="A0A449B0E0"/>
<evidence type="ECO:0000259" key="8">
    <source>
        <dbReference type="PROSITE" id="PS51330"/>
    </source>
</evidence>
<evidence type="ECO:0000256" key="6">
    <source>
        <dbReference type="ARBA" id="ARBA00023002"/>
    </source>
</evidence>
<feature type="domain" description="DHFR" evidence="8">
    <location>
        <begin position="1"/>
        <end position="126"/>
    </location>
</feature>
<evidence type="ECO:0000256" key="3">
    <source>
        <dbReference type="ARBA" id="ARBA00012856"/>
    </source>
</evidence>
<dbReference type="PANTHER" id="PTHR48069">
    <property type="entry name" value="DIHYDROFOLATE REDUCTASE"/>
    <property type="match status" value="1"/>
</dbReference>
<dbReference type="PRINTS" id="PR00070">
    <property type="entry name" value="DHFR"/>
</dbReference>
<dbReference type="EMBL" id="LR215032">
    <property type="protein sequence ID" value="VEU73225.1"/>
    <property type="molecule type" value="Genomic_DNA"/>
</dbReference>
<dbReference type="GO" id="GO:0006730">
    <property type="term" value="P:one-carbon metabolic process"/>
    <property type="evidence" value="ECO:0007669"/>
    <property type="project" value="UniProtKB-KW"/>
</dbReference>
<dbReference type="Pfam" id="PF00186">
    <property type="entry name" value="DHFR_1"/>
    <property type="match status" value="1"/>
</dbReference>
<keyword evidence="4" id="KW-0554">One-carbon metabolism</keyword>
<evidence type="ECO:0000256" key="7">
    <source>
        <dbReference type="RuleBase" id="RU004474"/>
    </source>
</evidence>
<keyword evidence="6 9" id="KW-0560">Oxidoreductase</keyword>
<dbReference type="UniPathway" id="UPA00077">
    <property type="reaction ID" value="UER00158"/>
</dbReference>
<evidence type="ECO:0000313" key="9">
    <source>
        <dbReference type="EMBL" id="VEU73225.1"/>
    </source>
</evidence>